<accession>A0A6J5QMJ0</accession>
<evidence type="ECO:0000256" key="1">
    <source>
        <dbReference type="ARBA" id="ARBA00022729"/>
    </source>
</evidence>
<proteinExistence type="predicted"/>
<protein>
    <submittedName>
        <fullName evidence="3">Outer membrane protein beta-barrel</fullName>
    </submittedName>
</protein>
<dbReference type="InterPro" id="IPR027385">
    <property type="entry name" value="Beta-barrel_OMP"/>
</dbReference>
<keyword evidence="1" id="KW-0732">Signal</keyword>
<evidence type="ECO:0000259" key="2">
    <source>
        <dbReference type="Pfam" id="PF13505"/>
    </source>
</evidence>
<feature type="domain" description="Outer membrane protein beta-barrel" evidence="2">
    <location>
        <begin position="44"/>
        <end position="181"/>
    </location>
</feature>
<dbReference type="Pfam" id="PF13505">
    <property type="entry name" value="OMP_b-brl"/>
    <property type="match status" value="1"/>
</dbReference>
<dbReference type="InterPro" id="IPR011250">
    <property type="entry name" value="OMP/PagP_B-barrel"/>
</dbReference>
<reference evidence="3" key="1">
    <citation type="submission" date="2020-05" db="EMBL/GenBank/DDBJ databases">
        <authorList>
            <person name="Chiriac C."/>
            <person name="Salcher M."/>
            <person name="Ghai R."/>
            <person name="Kavagutti S V."/>
        </authorList>
    </citation>
    <scope>NUCLEOTIDE SEQUENCE</scope>
</reference>
<name>A0A6J5QMJ0_9CAUD</name>
<sequence>MQRTIMAALAVLAAGTAVAGDLPSKKAPVPPTFQRATEVESSGYFGVTGGGAVGTDRAYTGGVIAGYNYSQYLAAEYGYEYVRPNGNVTGRDTKHQVGVNLLPKYRLGNTPFTVYALGGVGYSFDEKTKSGTTYSYGGGVKYDVAKNIELDARIKRVDFFSDSANRAKADDRFTLGLNFKF</sequence>
<evidence type="ECO:0000313" key="3">
    <source>
        <dbReference type="EMBL" id="CAB4182065.1"/>
    </source>
</evidence>
<dbReference type="SUPFAM" id="SSF56925">
    <property type="entry name" value="OMPA-like"/>
    <property type="match status" value="1"/>
</dbReference>
<dbReference type="Gene3D" id="2.40.160.20">
    <property type="match status" value="1"/>
</dbReference>
<organism evidence="3">
    <name type="scientific">uncultured Caudovirales phage</name>
    <dbReference type="NCBI Taxonomy" id="2100421"/>
    <lineage>
        <taxon>Viruses</taxon>
        <taxon>Duplodnaviria</taxon>
        <taxon>Heunggongvirae</taxon>
        <taxon>Uroviricota</taxon>
        <taxon>Caudoviricetes</taxon>
        <taxon>Peduoviridae</taxon>
        <taxon>Maltschvirus</taxon>
        <taxon>Maltschvirus maltsch</taxon>
    </lineage>
</organism>
<gene>
    <name evidence="3" type="ORF">UFOVP1071_132</name>
</gene>
<dbReference type="EMBL" id="LR797022">
    <property type="protein sequence ID" value="CAB4182065.1"/>
    <property type="molecule type" value="Genomic_DNA"/>
</dbReference>